<evidence type="ECO:0000313" key="2">
    <source>
        <dbReference type="Proteomes" id="UP000053342"/>
    </source>
</evidence>
<protein>
    <submittedName>
        <fullName evidence="1">Uncharacterized protein</fullName>
    </submittedName>
</protein>
<evidence type="ECO:0000313" key="1">
    <source>
        <dbReference type="EMBL" id="KIW42043.1"/>
    </source>
</evidence>
<reference evidence="1 2" key="1">
    <citation type="submission" date="2015-01" db="EMBL/GenBank/DDBJ databases">
        <title>The Genome Sequence of Exophiala oligosperma CBS72588.</title>
        <authorList>
            <consortium name="The Broad Institute Genomics Platform"/>
            <person name="Cuomo C."/>
            <person name="de Hoog S."/>
            <person name="Gorbushina A."/>
            <person name="Stielow B."/>
            <person name="Teixiera M."/>
            <person name="Abouelleil A."/>
            <person name="Chapman S.B."/>
            <person name="Priest M."/>
            <person name="Young S.K."/>
            <person name="Wortman J."/>
            <person name="Nusbaum C."/>
            <person name="Birren B."/>
        </authorList>
    </citation>
    <scope>NUCLEOTIDE SEQUENCE [LARGE SCALE GENOMIC DNA]</scope>
    <source>
        <strain evidence="1 2">CBS 72588</strain>
    </source>
</reference>
<dbReference type="RefSeq" id="XP_016262259.1">
    <property type="nucleotide sequence ID" value="XM_016406655.1"/>
</dbReference>
<dbReference type="Proteomes" id="UP000053342">
    <property type="component" value="Unassembled WGS sequence"/>
</dbReference>
<dbReference type="AlphaFoldDB" id="A0A0D2DGD2"/>
<dbReference type="VEuPathDB" id="FungiDB:PV06_05630"/>
<dbReference type="HOGENOM" id="CLU_1713269_0_0_1"/>
<proteinExistence type="predicted"/>
<dbReference type="GeneID" id="27357704"/>
<accession>A0A0D2DGD2</accession>
<sequence>MSWRMREGHPGSFRNILNPQPTLRSGKRLVDILALRSLLLPGCGGACALLLDEQTWVAQMVTMLPKVILYRASRYQTLTWKQSRYKLAFGWEVFKYPSRVEKLSGYQDFISLVPEDEFDACFGSGERGRFGDMVLQIQDESAEASLHWSWFQL</sequence>
<keyword evidence="2" id="KW-1185">Reference proteome</keyword>
<dbReference type="EMBL" id="KN847336">
    <property type="protein sequence ID" value="KIW42043.1"/>
    <property type="molecule type" value="Genomic_DNA"/>
</dbReference>
<gene>
    <name evidence="1" type="ORF">PV06_05630</name>
</gene>
<name>A0A0D2DGD2_9EURO</name>
<organism evidence="1 2">
    <name type="scientific">Exophiala oligosperma</name>
    <dbReference type="NCBI Taxonomy" id="215243"/>
    <lineage>
        <taxon>Eukaryota</taxon>
        <taxon>Fungi</taxon>
        <taxon>Dikarya</taxon>
        <taxon>Ascomycota</taxon>
        <taxon>Pezizomycotina</taxon>
        <taxon>Eurotiomycetes</taxon>
        <taxon>Chaetothyriomycetidae</taxon>
        <taxon>Chaetothyriales</taxon>
        <taxon>Herpotrichiellaceae</taxon>
        <taxon>Exophiala</taxon>
    </lineage>
</organism>